<feature type="region of interest" description="Disordered" evidence="1">
    <location>
        <begin position="281"/>
        <end position="301"/>
    </location>
</feature>
<gene>
    <name evidence="3" type="ORF">BZG36_02397</name>
</gene>
<dbReference type="Proteomes" id="UP000242875">
    <property type="component" value="Unassembled WGS sequence"/>
</dbReference>
<protein>
    <recommendedName>
        <fullName evidence="2">NmrA-like domain-containing protein</fullName>
    </recommendedName>
</protein>
<comment type="caution">
    <text evidence="3">The sequence shown here is derived from an EMBL/GenBank/DDBJ whole genome shotgun (WGS) entry which is preliminary data.</text>
</comment>
<accession>A0A261Y1M0</accession>
<sequence>MIVLTGATGKLGSLVLKYLLKLTPASNIRVSLHNLSKKQDIEALGVEVVQATYDDKESMVKAFSGADKVFLVSSPSFGIEYRVQSHTRAIEAAIEAGVSRVYYTSLALKDGTRAPVMQAHLQTEAYLRSQNKIKYTIIREGLYTEAYPIWMGFFKMGDKEVILPGDGPMTWASREDLGEATAKILADDTFDRDFYYLTNEESFTLEDTAKLIGEILKQDVTFRLVSVDEFKQVHVHEPQYANHWTPVYESLAKGDCDIRDPTLGQVLGRAPRAHKEVLQQLAADKDSQNEGERWLKGGKSQ</sequence>
<reference evidence="3 4" key="1">
    <citation type="journal article" date="2017" name="Mycologia">
        <title>Bifiguratus adelaidae, gen. et sp. nov., a new member of Mucoromycotina in endophytic and soil-dwelling habitats.</title>
        <authorList>
            <person name="Torres-Cruz T.J."/>
            <person name="Billingsley Tobias T.L."/>
            <person name="Almatruk M."/>
            <person name="Hesse C."/>
            <person name="Kuske C.R."/>
            <person name="Desiro A."/>
            <person name="Benucci G.M."/>
            <person name="Bonito G."/>
            <person name="Stajich J.E."/>
            <person name="Dunlap C."/>
            <person name="Arnold A.E."/>
            <person name="Porras-Alfaro A."/>
        </authorList>
    </citation>
    <scope>NUCLEOTIDE SEQUENCE [LARGE SCALE GENOMIC DNA]</scope>
    <source>
        <strain evidence="3 4">AZ0501</strain>
    </source>
</reference>
<evidence type="ECO:0000313" key="3">
    <source>
        <dbReference type="EMBL" id="OZJ04404.1"/>
    </source>
</evidence>
<feature type="compositionally biased region" description="Basic and acidic residues" evidence="1">
    <location>
        <begin position="281"/>
        <end position="295"/>
    </location>
</feature>
<evidence type="ECO:0000256" key="1">
    <source>
        <dbReference type="SAM" id="MobiDB-lite"/>
    </source>
</evidence>
<dbReference type="Gene3D" id="3.90.25.10">
    <property type="entry name" value="UDP-galactose 4-epimerase, domain 1"/>
    <property type="match status" value="1"/>
</dbReference>
<evidence type="ECO:0000259" key="2">
    <source>
        <dbReference type="Pfam" id="PF05368"/>
    </source>
</evidence>
<dbReference type="Pfam" id="PF05368">
    <property type="entry name" value="NmrA"/>
    <property type="match status" value="1"/>
</dbReference>
<dbReference type="PANTHER" id="PTHR47129">
    <property type="entry name" value="QUINONE OXIDOREDUCTASE 2"/>
    <property type="match status" value="1"/>
</dbReference>
<dbReference type="EMBL" id="MVBO01000042">
    <property type="protein sequence ID" value="OZJ04404.1"/>
    <property type="molecule type" value="Genomic_DNA"/>
</dbReference>
<dbReference type="Gene3D" id="3.40.50.720">
    <property type="entry name" value="NAD(P)-binding Rossmann-like Domain"/>
    <property type="match status" value="1"/>
</dbReference>
<dbReference type="PANTHER" id="PTHR47129:SF1">
    <property type="entry name" value="NMRA-LIKE DOMAIN-CONTAINING PROTEIN"/>
    <property type="match status" value="1"/>
</dbReference>
<feature type="domain" description="NmrA-like" evidence="2">
    <location>
        <begin position="2"/>
        <end position="235"/>
    </location>
</feature>
<dbReference type="AlphaFoldDB" id="A0A261Y1M0"/>
<organism evidence="3 4">
    <name type="scientific">Bifiguratus adelaidae</name>
    <dbReference type="NCBI Taxonomy" id="1938954"/>
    <lineage>
        <taxon>Eukaryota</taxon>
        <taxon>Fungi</taxon>
        <taxon>Fungi incertae sedis</taxon>
        <taxon>Mucoromycota</taxon>
        <taxon>Mucoromycotina</taxon>
        <taxon>Endogonomycetes</taxon>
        <taxon>Endogonales</taxon>
        <taxon>Endogonales incertae sedis</taxon>
        <taxon>Bifiguratus</taxon>
    </lineage>
</organism>
<dbReference type="InterPro" id="IPR052718">
    <property type="entry name" value="NmrA-type_oxidoreductase"/>
</dbReference>
<name>A0A261Y1M0_9FUNG</name>
<dbReference type="InterPro" id="IPR008030">
    <property type="entry name" value="NmrA-like"/>
</dbReference>
<proteinExistence type="predicted"/>
<dbReference type="OrthoDB" id="3358371at2759"/>
<keyword evidence="4" id="KW-1185">Reference proteome</keyword>
<dbReference type="InterPro" id="IPR036291">
    <property type="entry name" value="NAD(P)-bd_dom_sf"/>
</dbReference>
<evidence type="ECO:0000313" key="4">
    <source>
        <dbReference type="Proteomes" id="UP000242875"/>
    </source>
</evidence>
<dbReference type="SUPFAM" id="SSF51735">
    <property type="entry name" value="NAD(P)-binding Rossmann-fold domains"/>
    <property type="match status" value="1"/>
</dbReference>